<dbReference type="PANTHER" id="PTHR43433:SF5">
    <property type="entry name" value="AB HYDROLASE-1 DOMAIN-CONTAINING PROTEIN"/>
    <property type="match status" value="1"/>
</dbReference>
<protein>
    <submittedName>
        <fullName evidence="2">Alpha/beta hydrolase</fullName>
    </submittedName>
</protein>
<dbReference type="InterPro" id="IPR029058">
    <property type="entry name" value="AB_hydrolase_fold"/>
</dbReference>
<name>A0A2S7U3Y6_9BACT</name>
<reference evidence="2 3" key="1">
    <citation type="submission" date="2016-12" db="EMBL/GenBank/DDBJ databases">
        <title>Study of bacterial adaptation to deep sea.</title>
        <authorList>
            <person name="Song J."/>
            <person name="Yoshizawa S."/>
            <person name="Kogure K."/>
        </authorList>
    </citation>
    <scope>NUCLEOTIDE SEQUENCE [LARGE SCALE GENOMIC DNA]</scope>
    <source>
        <strain evidence="2 3">SAORIC-165</strain>
    </source>
</reference>
<dbReference type="AlphaFoldDB" id="A0A2S7U3Y6"/>
<dbReference type="OrthoDB" id="9775557at2"/>
<dbReference type="RefSeq" id="WP_105043352.1">
    <property type="nucleotide sequence ID" value="NZ_MQWA01000001.1"/>
</dbReference>
<dbReference type="Gene3D" id="3.40.50.1820">
    <property type="entry name" value="alpha/beta hydrolase"/>
    <property type="match status" value="1"/>
</dbReference>
<keyword evidence="2" id="KW-0378">Hydrolase</keyword>
<comment type="caution">
    <text evidence="2">The sequence shown here is derived from an EMBL/GenBank/DDBJ whole genome shotgun (WGS) entry which is preliminary data.</text>
</comment>
<dbReference type="PRINTS" id="PR00111">
    <property type="entry name" value="ABHYDROLASE"/>
</dbReference>
<accession>A0A2S7U3Y6</accession>
<feature type="domain" description="AB hydrolase-1" evidence="1">
    <location>
        <begin position="21"/>
        <end position="252"/>
    </location>
</feature>
<organism evidence="2 3">
    <name type="scientific">Rubritalea profundi</name>
    <dbReference type="NCBI Taxonomy" id="1658618"/>
    <lineage>
        <taxon>Bacteria</taxon>
        <taxon>Pseudomonadati</taxon>
        <taxon>Verrucomicrobiota</taxon>
        <taxon>Verrucomicrobiia</taxon>
        <taxon>Verrucomicrobiales</taxon>
        <taxon>Rubritaleaceae</taxon>
        <taxon>Rubritalea</taxon>
    </lineage>
</organism>
<dbReference type="GO" id="GO:0016787">
    <property type="term" value="F:hydrolase activity"/>
    <property type="evidence" value="ECO:0007669"/>
    <property type="project" value="UniProtKB-KW"/>
</dbReference>
<evidence type="ECO:0000313" key="2">
    <source>
        <dbReference type="EMBL" id="PQJ28863.1"/>
    </source>
</evidence>
<dbReference type="InterPro" id="IPR050471">
    <property type="entry name" value="AB_hydrolase"/>
</dbReference>
<gene>
    <name evidence="2" type="ORF">BSZ32_10420</name>
</gene>
<dbReference type="Pfam" id="PF00561">
    <property type="entry name" value="Abhydrolase_1"/>
    <property type="match status" value="1"/>
</dbReference>
<dbReference type="SUPFAM" id="SSF53474">
    <property type="entry name" value="alpha/beta-Hydrolases"/>
    <property type="match status" value="1"/>
</dbReference>
<dbReference type="PANTHER" id="PTHR43433">
    <property type="entry name" value="HYDROLASE, ALPHA/BETA FOLD FAMILY PROTEIN"/>
    <property type="match status" value="1"/>
</dbReference>
<dbReference type="Proteomes" id="UP000239907">
    <property type="component" value="Unassembled WGS sequence"/>
</dbReference>
<evidence type="ECO:0000259" key="1">
    <source>
        <dbReference type="Pfam" id="PF00561"/>
    </source>
</evidence>
<sequence>MPNVTVNGIQTHYEELGSGEPLICIMGITAPGGVWEAHAEEWSKHFRCIMPDNRGVGLSDKPEGPYTSAMMADDYAALMDELGIKQARVVGCSMGSIIAQQLMLRHPEKVSSAILMCTWARCDNYAKGIFQHMETCKARFTPGEFMHYIQTLIFAKPFWDNSDCYASLAEGQEGADLDPTPQPLHGLQAQSAACTSHDSLAELPNIKVPCLITGGIDDIFTPLWMANEVANAIPNSDSYFYDNSGHGFHFENLPAFNEKTTAWLLEN</sequence>
<proteinExistence type="predicted"/>
<keyword evidence="3" id="KW-1185">Reference proteome</keyword>
<dbReference type="EMBL" id="MQWA01000001">
    <property type="protein sequence ID" value="PQJ28863.1"/>
    <property type="molecule type" value="Genomic_DNA"/>
</dbReference>
<dbReference type="InterPro" id="IPR000073">
    <property type="entry name" value="AB_hydrolase_1"/>
</dbReference>
<evidence type="ECO:0000313" key="3">
    <source>
        <dbReference type="Proteomes" id="UP000239907"/>
    </source>
</evidence>